<keyword evidence="1" id="KW-0808">Transferase</keyword>
<feature type="domain" description="Signal transduction histidine kinase subgroup 3 dimerisation and phosphoacceptor" evidence="4">
    <location>
        <begin position="42"/>
        <end position="106"/>
    </location>
</feature>
<dbReference type="PANTHER" id="PTHR24421:SF62">
    <property type="entry name" value="SENSORY TRANSDUCTION HISTIDINE KINASE"/>
    <property type="match status" value="1"/>
</dbReference>
<dbReference type="SUPFAM" id="SSF55874">
    <property type="entry name" value="ATPase domain of HSP90 chaperone/DNA topoisomerase II/histidine kinase"/>
    <property type="match status" value="1"/>
</dbReference>
<dbReference type="InterPro" id="IPR050482">
    <property type="entry name" value="Sensor_HK_TwoCompSys"/>
</dbReference>
<dbReference type="Pfam" id="PF07730">
    <property type="entry name" value="HisKA_3"/>
    <property type="match status" value="1"/>
</dbReference>
<dbReference type="Proteomes" id="UP000469734">
    <property type="component" value="Unassembled WGS sequence"/>
</dbReference>
<comment type="caution">
    <text evidence="5">The sequence shown here is derived from an EMBL/GenBank/DDBJ whole genome shotgun (WGS) entry which is preliminary data.</text>
</comment>
<dbReference type="GO" id="GO:0000155">
    <property type="term" value="F:phosphorelay sensor kinase activity"/>
    <property type="evidence" value="ECO:0007669"/>
    <property type="project" value="InterPro"/>
</dbReference>
<dbReference type="CDD" id="cd16917">
    <property type="entry name" value="HATPase_UhpB-NarQ-NarX-like"/>
    <property type="match status" value="1"/>
</dbReference>
<accession>A0A7X4KEZ2</accession>
<proteinExistence type="predicted"/>
<evidence type="ECO:0000256" key="3">
    <source>
        <dbReference type="ARBA" id="ARBA00023012"/>
    </source>
</evidence>
<reference evidence="5 6" key="1">
    <citation type="submission" date="2019-12" db="EMBL/GenBank/DDBJ databases">
        <title>Novel species isolated from a subtropical stream in China.</title>
        <authorList>
            <person name="Lu H."/>
        </authorList>
    </citation>
    <scope>NUCLEOTIDE SEQUENCE [LARGE SCALE GENOMIC DNA]</scope>
    <source>
        <strain evidence="5 6">FT134W</strain>
    </source>
</reference>
<dbReference type="PANTHER" id="PTHR24421">
    <property type="entry name" value="NITRATE/NITRITE SENSOR PROTEIN NARX-RELATED"/>
    <property type="match status" value="1"/>
</dbReference>
<dbReference type="EMBL" id="WWCR01000001">
    <property type="protein sequence ID" value="MYM70810.1"/>
    <property type="molecule type" value="Genomic_DNA"/>
</dbReference>
<name>A0A7X4KEZ2_9BURK</name>
<dbReference type="RefSeq" id="WP_161048673.1">
    <property type="nucleotide sequence ID" value="NZ_WWCR01000001.1"/>
</dbReference>
<dbReference type="InterPro" id="IPR036890">
    <property type="entry name" value="HATPase_C_sf"/>
</dbReference>
<dbReference type="GO" id="GO:0046983">
    <property type="term" value="F:protein dimerization activity"/>
    <property type="evidence" value="ECO:0007669"/>
    <property type="project" value="InterPro"/>
</dbReference>
<keyword evidence="3" id="KW-0902">Two-component regulatory system</keyword>
<protein>
    <recommendedName>
        <fullName evidence="4">Signal transduction histidine kinase subgroup 3 dimerisation and phosphoacceptor domain-containing protein</fullName>
    </recommendedName>
</protein>
<evidence type="ECO:0000256" key="2">
    <source>
        <dbReference type="ARBA" id="ARBA00022777"/>
    </source>
</evidence>
<sequence>MSSPIILLLGLLLTCVALGVAGLLRWRRARRVYEDRLRQLAERERVAASLHDTLLQSMQGMILRFQGVGHRLAIDSPERATIEHILDQADDVLAEGRHQILALRVPVVYGDKLSQALAAIGQSLQDNFAIPFSMTVSGRPTPLNGDRSEDLYAIAREALYHAFQHTQASSVELEMVFGCEFFSVYVRDNGAATAKPLGGLAAMRERAARLSGTVDVLTLPDQGTELVLKVPGAVCYQTPRQLGWRHRLAAWLRPSDHRP</sequence>
<keyword evidence="2" id="KW-0418">Kinase</keyword>
<evidence type="ECO:0000313" key="6">
    <source>
        <dbReference type="Proteomes" id="UP000469734"/>
    </source>
</evidence>
<dbReference type="Gene3D" id="3.30.565.10">
    <property type="entry name" value="Histidine kinase-like ATPase, C-terminal domain"/>
    <property type="match status" value="1"/>
</dbReference>
<evidence type="ECO:0000313" key="5">
    <source>
        <dbReference type="EMBL" id="MYM70810.1"/>
    </source>
</evidence>
<dbReference type="GO" id="GO:0016020">
    <property type="term" value="C:membrane"/>
    <property type="evidence" value="ECO:0007669"/>
    <property type="project" value="InterPro"/>
</dbReference>
<organism evidence="5 6">
    <name type="scientific">Duganella margarita</name>
    <dbReference type="NCBI Taxonomy" id="2692170"/>
    <lineage>
        <taxon>Bacteria</taxon>
        <taxon>Pseudomonadati</taxon>
        <taxon>Pseudomonadota</taxon>
        <taxon>Betaproteobacteria</taxon>
        <taxon>Burkholderiales</taxon>
        <taxon>Oxalobacteraceae</taxon>
        <taxon>Telluria group</taxon>
        <taxon>Duganella</taxon>
    </lineage>
</organism>
<dbReference type="AlphaFoldDB" id="A0A7X4KEZ2"/>
<dbReference type="InterPro" id="IPR011712">
    <property type="entry name" value="Sig_transdc_His_kin_sub3_dim/P"/>
</dbReference>
<evidence type="ECO:0000256" key="1">
    <source>
        <dbReference type="ARBA" id="ARBA00022679"/>
    </source>
</evidence>
<evidence type="ECO:0000259" key="4">
    <source>
        <dbReference type="Pfam" id="PF07730"/>
    </source>
</evidence>
<dbReference type="Gene3D" id="1.20.5.1930">
    <property type="match status" value="1"/>
</dbReference>
<gene>
    <name evidence="5" type="ORF">GTP56_01190</name>
</gene>